<sequence>MDAPSHVHQDAEMAGKADSRATAGGTSGAGTERSITGAGVAGGAVPAADDDIKSVTSSRTSRGSISSTKLTQARVKRELAKLKREQLLKEQKLLREEYELKEKLKMLEIDHEIESANVEAAIWQQEAMDQELGIRNDAQVHVTNRTNDWCEKSQLYAANHPVVPIPANYCNDTDAVFNVPVNHGIDNGAVVNMPATQNSDSALVDMPLNRIHDNAAVNVPIDQSHDKAVTNMPVTQSHDIGITHDVHPNQGSQQGICGGTCTNYHSQMYMAMNLPKPEIKSFSGDPVEYWGFINNFEVNIASKVQTDREKLAYLIQFCKGKAHNAIENCVLLEPSKGYQDAKSILYDQFGRNYIVAGAHIAKVVDRPAIRAGEGGSLWDLARDMRRCQMTLTQMGYTADLSSTDNLLKIQRLLPVYLQSKWATAAHKFMEGKVVPNFSHMTDFVEEHAKVGSNAYGQNIGRSVKSHTKFGPPSSKGNSNKVSSFTVQERTENRPMGTCPCCMGKHTIYKCDKFKAKNLKDRLELVRQKGLCFNCLQGTHLAVRCNSKWVCSREGCKRKHHTLLHAETQPKEESSKAPGANQESATSPQKAECNSVGSSRGVCLRVLPVKIWNEGKAVTTWALLDEGSDISLCEEGIAEELGLQGNKKKFTLTTVNSAEVETQGMEVSLSIEGAQGGQTIEMPKVWTVKKLPVSRHSIPTQEDITRWSHLDGIFLPPTEDANVRLLIGSDTPEAFWVQEERRGGKKEPYAVRSPLGWTLLGPVSRFKGRHTFAVNHVHADEELHDQVRRFWKLDFGLDDKDERFGESVEDRKARAAMEESVTLEDGHYQMCLPWRQYPPSLPNNRQLAEKRLQSLKRRLEKDEGLHEGYKCTIQEYIRKGHAKEVDEGIKKDAQTGAVWYLPHHPVTHPMKPKKVRVVFDCAATCRGVSLNSQLLQGPDFTNKLVGVLMRFRQERVALVADVEGMFHQVRVLPRDTDVLRFLWWEDGDMSRTPKEYKMLVHLFGATSSPSCAGFALHRAVQDNKHDFDVDVAKTVLENFYVDDLLTSVPTTMDGMRLVPQLCDIGGFRLTKWVSNDREVLSSVPAMERAASVVDLDLDRLPSERTLGVLWDVDADEFGFKVSIKDTQLTRRGILSATSSLYDPLGFVAPFILKAKLLLQDLCAQGKGWDERVGDEELQHWKNWILELPELTAIKVARCFKPPEFKEANIELHTFCDASERAYAACAYLRSVSLEGNIHCAFVMGKTRLCPLKKITIPRLELSAAVLAVKLVQVIKEELRLSLWDVTYWTDSTSVLQYISNESRRFRTFVANRVAKIHELSEVSQWRHIDSSRNPADDGSRGVHVKNLSRWLTGPEFLVEERSSWPDKPFVSGGGTVPKEDLQSDPEFKKSQVYAAVSSSPTQDLLSHYSSWSRLKQAVVWMLRFMKYLASRVREKPTFKETGPPTAQELERSPLSDEQKHPLILPGDHHITKLLIVHYHLRIGHCGSGMTWTALRQKYWIIKGGASVRHVIGSCIHCKKRNARRGQQFMANLPEARVTPDKPPFSSTGVDYFGPFLVKQGRSQLKRYGCIFTCMSSRAVHLEVAFSLETDSFIQAFRRIHKSSRTS</sequence>
<dbReference type="OrthoDB" id="8046937at2759"/>
<dbReference type="InterPro" id="IPR043502">
    <property type="entry name" value="DNA/RNA_pol_sf"/>
</dbReference>
<dbReference type="CDD" id="cd01644">
    <property type="entry name" value="RT_pepA17"/>
    <property type="match status" value="1"/>
</dbReference>
<dbReference type="InterPro" id="IPR036397">
    <property type="entry name" value="RNaseH_sf"/>
</dbReference>
<feature type="compositionally biased region" description="Polar residues" evidence="1">
    <location>
        <begin position="474"/>
        <end position="487"/>
    </location>
</feature>
<dbReference type="InterPro" id="IPR008042">
    <property type="entry name" value="Retrotrans_Pao"/>
</dbReference>
<keyword evidence="3" id="KW-1185">Reference proteome</keyword>
<gene>
    <name evidence="4" type="primary">LOC110977976</name>
</gene>
<feature type="compositionally biased region" description="Basic and acidic residues" evidence="1">
    <location>
        <begin position="1"/>
        <end position="19"/>
    </location>
</feature>
<proteinExistence type="predicted"/>
<feature type="region of interest" description="Disordered" evidence="1">
    <location>
        <begin position="1436"/>
        <end position="1455"/>
    </location>
</feature>
<dbReference type="Gene3D" id="3.30.420.10">
    <property type="entry name" value="Ribonuclease H-like superfamily/Ribonuclease H"/>
    <property type="match status" value="1"/>
</dbReference>
<feature type="region of interest" description="Disordered" evidence="1">
    <location>
        <begin position="566"/>
        <end position="594"/>
    </location>
</feature>
<dbReference type="OMA" id="PITQPAY"/>
<organism evidence="3 4">
    <name type="scientific">Acanthaster planci</name>
    <name type="common">Crown-of-thorns starfish</name>
    <dbReference type="NCBI Taxonomy" id="133434"/>
    <lineage>
        <taxon>Eukaryota</taxon>
        <taxon>Metazoa</taxon>
        <taxon>Echinodermata</taxon>
        <taxon>Eleutherozoa</taxon>
        <taxon>Asterozoa</taxon>
        <taxon>Asteroidea</taxon>
        <taxon>Valvatacea</taxon>
        <taxon>Valvatida</taxon>
        <taxon>Acanthasteridae</taxon>
        <taxon>Acanthaster</taxon>
    </lineage>
</organism>
<dbReference type="Pfam" id="PF05380">
    <property type="entry name" value="Peptidase_A17"/>
    <property type="match status" value="1"/>
</dbReference>
<feature type="region of interest" description="Disordered" evidence="1">
    <location>
        <begin position="1"/>
        <end position="70"/>
    </location>
</feature>
<protein>
    <submittedName>
        <fullName evidence="4">Uncharacterized protein LOC110977976</fullName>
    </submittedName>
</protein>
<dbReference type="GO" id="GO:0006259">
    <property type="term" value="P:DNA metabolic process"/>
    <property type="evidence" value="ECO:0007669"/>
    <property type="project" value="UniProtKB-ARBA"/>
</dbReference>
<feature type="domain" description="Integrase zinc-binding" evidence="2">
    <location>
        <begin position="1468"/>
        <end position="1522"/>
    </location>
</feature>
<dbReference type="PANTHER" id="PTHR47331">
    <property type="entry name" value="PHD-TYPE DOMAIN-CONTAINING PROTEIN"/>
    <property type="match status" value="1"/>
</dbReference>
<evidence type="ECO:0000259" key="2">
    <source>
        <dbReference type="Pfam" id="PF17921"/>
    </source>
</evidence>
<dbReference type="GeneID" id="110977976"/>
<dbReference type="PANTHER" id="PTHR47331:SF1">
    <property type="entry name" value="GAG-LIKE PROTEIN"/>
    <property type="match status" value="1"/>
</dbReference>
<dbReference type="KEGG" id="aplc:110977976"/>
<dbReference type="SUPFAM" id="SSF56672">
    <property type="entry name" value="DNA/RNA polymerases"/>
    <property type="match status" value="1"/>
</dbReference>
<evidence type="ECO:0000256" key="1">
    <source>
        <dbReference type="SAM" id="MobiDB-lite"/>
    </source>
</evidence>
<name>A0A8B7Y7C4_ACAPL</name>
<dbReference type="Proteomes" id="UP000694845">
    <property type="component" value="Unplaced"/>
</dbReference>
<dbReference type="GO" id="GO:0003676">
    <property type="term" value="F:nucleic acid binding"/>
    <property type="evidence" value="ECO:0007669"/>
    <property type="project" value="InterPro"/>
</dbReference>
<accession>A0A8B7Y7C4</accession>
<feature type="compositionally biased region" description="Low complexity" evidence="1">
    <location>
        <begin position="54"/>
        <end position="68"/>
    </location>
</feature>
<dbReference type="RefSeq" id="XP_022088240.1">
    <property type="nucleotide sequence ID" value="XM_022232548.1"/>
</dbReference>
<evidence type="ECO:0000313" key="3">
    <source>
        <dbReference type="Proteomes" id="UP000694845"/>
    </source>
</evidence>
<feature type="region of interest" description="Disordered" evidence="1">
    <location>
        <begin position="467"/>
        <end position="488"/>
    </location>
</feature>
<reference evidence="4" key="1">
    <citation type="submission" date="2025-08" db="UniProtKB">
        <authorList>
            <consortium name="RefSeq"/>
        </authorList>
    </citation>
    <scope>IDENTIFICATION</scope>
</reference>
<evidence type="ECO:0000313" key="4">
    <source>
        <dbReference type="RefSeq" id="XP_022088240.1"/>
    </source>
</evidence>
<dbReference type="Pfam" id="PF17921">
    <property type="entry name" value="Integrase_H2C2"/>
    <property type="match status" value="1"/>
</dbReference>
<dbReference type="InterPro" id="IPR041588">
    <property type="entry name" value="Integrase_H2C2"/>
</dbReference>